<protein>
    <submittedName>
        <fullName evidence="2">Integrase</fullName>
    </submittedName>
</protein>
<dbReference type="SUPFAM" id="SSF56349">
    <property type="entry name" value="DNA breaking-rejoining enzymes"/>
    <property type="match status" value="1"/>
</dbReference>
<dbReference type="Gene3D" id="1.10.443.10">
    <property type="entry name" value="Intergrase catalytic core"/>
    <property type="match status" value="1"/>
</dbReference>
<evidence type="ECO:0000313" key="3">
    <source>
        <dbReference type="Proteomes" id="UP001193748"/>
    </source>
</evidence>
<dbReference type="EMBL" id="JABSWW010000001">
    <property type="protein sequence ID" value="NRT88924.1"/>
    <property type="molecule type" value="Genomic_DNA"/>
</dbReference>
<dbReference type="InterPro" id="IPR011010">
    <property type="entry name" value="DNA_brk_join_enz"/>
</dbReference>
<gene>
    <name evidence="2" type="ORF">B0H41_002603</name>
</gene>
<reference evidence="2" key="2">
    <citation type="journal article" date="2022" name="Nat. Biotechnol.">
        <title>Carbon-negative production of acetone and isopropanol by gas fermentation at industrial pilot scale.</title>
        <authorList>
            <person name="Liew F.E."/>
            <person name="Nogle R."/>
            <person name="Abdalla T."/>
            <person name="Rasor B.J."/>
            <person name="Canter C."/>
            <person name="Jensen R.O."/>
            <person name="Wang L."/>
            <person name="Strutz J."/>
            <person name="Chirania P."/>
            <person name="De Tissera S."/>
            <person name="Mueller A.P."/>
            <person name="Ruan Z."/>
            <person name="Gao A."/>
            <person name="Tran L."/>
            <person name="Engle N.L."/>
            <person name="Bromley J.C."/>
            <person name="Daniell J."/>
            <person name="Conrado R."/>
            <person name="Tschaplinski T.J."/>
            <person name="Giannone R.J."/>
            <person name="Hettich R.L."/>
            <person name="Karim A.S."/>
            <person name="Simpson S.D."/>
            <person name="Brown S.D."/>
            <person name="Leang C."/>
            <person name="Jewett M.C."/>
            <person name="Kopke M."/>
        </authorList>
    </citation>
    <scope>NUCLEOTIDE SEQUENCE</scope>
    <source>
        <strain evidence="2">DJ080</strain>
    </source>
</reference>
<dbReference type="GO" id="GO:0006310">
    <property type="term" value="P:DNA recombination"/>
    <property type="evidence" value="ECO:0007669"/>
    <property type="project" value="UniProtKB-KW"/>
</dbReference>
<accession>A0AAX0B112</accession>
<name>A0AAX0B112_CLOBE</name>
<comment type="caution">
    <text evidence="2">The sequence shown here is derived from an EMBL/GenBank/DDBJ whole genome shotgun (WGS) entry which is preliminary data.</text>
</comment>
<evidence type="ECO:0000313" key="2">
    <source>
        <dbReference type="EMBL" id="NRT88924.1"/>
    </source>
</evidence>
<dbReference type="GO" id="GO:0003677">
    <property type="term" value="F:DNA binding"/>
    <property type="evidence" value="ECO:0007669"/>
    <property type="project" value="InterPro"/>
</dbReference>
<sequence>MYMDFVRAIVKHYRIMVPIDTIADLAGHSSIETTRIYTRKSKEELRNVIDKIIK</sequence>
<evidence type="ECO:0000256" key="1">
    <source>
        <dbReference type="ARBA" id="ARBA00023172"/>
    </source>
</evidence>
<keyword evidence="1" id="KW-0233">DNA recombination</keyword>
<proteinExistence type="predicted"/>
<dbReference type="GO" id="GO:0015074">
    <property type="term" value="P:DNA integration"/>
    <property type="evidence" value="ECO:0007669"/>
    <property type="project" value="InterPro"/>
</dbReference>
<dbReference type="AlphaFoldDB" id="A0AAX0B112"/>
<reference evidence="2" key="1">
    <citation type="submission" date="2020-05" db="EMBL/GenBank/DDBJ databases">
        <authorList>
            <person name="Brown S."/>
            <person name="Huntemann M."/>
            <person name="Clum A."/>
            <person name="Spunde A."/>
            <person name="Palaniappan K."/>
            <person name="Ritter S."/>
            <person name="Mikhailova N."/>
            <person name="Chen I.-M."/>
            <person name="Stamatis D."/>
            <person name="Reddy T."/>
            <person name="O'Malley R."/>
            <person name="Daum C."/>
            <person name="Shapiro N."/>
            <person name="Ivanova N."/>
            <person name="Kyrpides N."/>
            <person name="Woyke T."/>
        </authorList>
    </citation>
    <scope>NUCLEOTIDE SEQUENCE</scope>
    <source>
        <strain evidence="2">DJ080</strain>
    </source>
</reference>
<organism evidence="2 3">
    <name type="scientific">Clostridium beijerinckii</name>
    <name type="common">Clostridium MP</name>
    <dbReference type="NCBI Taxonomy" id="1520"/>
    <lineage>
        <taxon>Bacteria</taxon>
        <taxon>Bacillati</taxon>
        <taxon>Bacillota</taxon>
        <taxon>Clostridia</taxon>
        <taxon>Eubacteriales</taxon>
        <taxon>Clostridiaceae</taxon>
        <taxon>Clostridium</taxon>
    </lineage>
</organism>
<dbReference type="Proteomes" id="UP001193748">
    <property type="component" value="Unassembled WGS sequence"/>
</dbReference>
<dbReference type="InterPro" id="IPR013762">
    <property type="entry name" value="Integrase-like_cat_sf"/>
</dbReference>